<dbReference type="InterPro" id="IPR013252">
    <property type="entry name" value="Ndc80_Spc24"/>
</dbReference>
<protein>
    <recommendedName>
        <fullName evidence="11">Kinetochore protein Spc24</fullName>
    </recommendedName>
</protein>
<proteinExistence type="inferred from homology"/>
<dbReference type="GO" id="GO:0031262">
    <property type="term" value="C:Ndc80 complex"/>
    <property type="evidence" value="ECO:0007669"/>
    <property type="project" value="TreeGrafter"/>
</dbReference>
<evidence type="ECO:0000256" key="3">
    <source>
        <dbReference type="ARBA" id="ARBA00022454"/>
    </source>
</evidence>
<evidence type="ECO:0000256" key="11">
    <source>
        <dbReference type="RuleBase" id="RU368011"/>
    </source>
</evidence>
<sequence>MLLDEDPATLIHHTIGNFNIQPDKLAVTRINESLATLQQSRELRIKEAEAALRKLSRNLKALETSHEETVAAHDPAKHAAKIIELDTQKFRIAKAASELEIESERLESELEMLKERLAELEAQGLEGDETARREREADDATMYALRLAYTGFRDLQVANWSFHCRLRLKIYRSLGIDVEADENGNYHKAIIRNSRKGDVHVVNIDPKFSRFFYANYFWQTMQG</sequence>
<comment type="function">
    <text evidence="11">Acts as a component of the essential kinetochore-associated NDC80 complex, which is required for chromosome segregation and spindle checkpoint activity.</text>
</comment>
<comment type="similarity">
    <text evidence="2 11">Belongs to the SPC24 family.</text>
</comment>
<dbReference type="GO" id="GO:0051301">
    <property type="term" value="P:cell division"/>
    <property type="evidence" value="ECO:0007669"/>
    <property type="project" value="UniProtKB-UniRule"/>
</dbReference>
<dbReference type="PANTHER" id="PTHR22142:SF2">
    <property type="entry name" value="KINETOCHORE PROTEIN SPC24"/>
    <property type="match status" value="1"/>
</dbReference>
<dbReference type="CDD" id="cd11565">
    <property type="entry name" value="RWD_Spc24"/>
    <property type="match status" value="1"/>
</dbReference>
<dbReference type="EMBL" id="LASV01000217">
    <property type="protein sequence ID" value="KKA20942.1"/>
    <property type="molecule type" value="Genomic_DNA"/>
</dbReference>
<feature type="coiled-coil region" evidence="12">
    <location>
        <begin position="96"/>
        <end position="123"/>
    </location>
</feature>
<dbReference type="Pfam" id="PF08286">
    <property type="entry name" value="Spc24"/>
    <property type="match status" value="1"/>
</dbReference>
<name>A0A0F4YRM3_RASE3</name>
<keyword evidence="7 12" id="KW-0175">Coiled coil</keyword>
<evidence type="ECO:0000256" key="10">
    <source>
        <dbReference type="ARBA" id="ARBA00023328"/>
    </source>
</evidence>
<gene>
    <name evidence="13" type="ORF">T310_5027</name>
</gene>
<keyword evidence="5 11" id="KW-0498">Mitosis</keyword>
<comment type="subunit">
    <text evidence="11">Component of the NDC80 complex.</text>
</comment>
<reference evidence="13 14" key="1">
    <citation type="submission" date="2015-04" db="EMBL/GenBank/DDBJ databases">
        <authorList>
            <person name="Heijne W.H."/>
            <person name="Fedorova N.D."/>
            <person name="Nierman W.C."/>
            <person name="Vollebregt A.W."/>
            <person name="Zhao Z."/>
            <person name="Wu L."/>
            <person name="Kumar M."/>
            <person name="Stam H."/>
            <person name="van den Berg M.A."/>
            <person name="Pel H.J."/>
        </authorList>
    </citation>
    <scope>NUCLEOTIDE SEQUENCE [LARGE SCALE GENOMIC DNA]</scope>
    <source>
        <strain evidence="13 14">CBS 393.64</strain>
    </source>
</reference>
<keyword evidence="14" id="KW-1185">Reference proteome</keyword>
<evidence type="ECO:0000256" key="1">
    <source>
        <dbReference type="ARBA" id="ARBA00004267"/>
    </source>
</evidence>
<keyword evidence="8 11" id="KW-0539">Nucleus</keyword>
<comment type="caution">
    <text evidence="13">The sequence shown here is derived from an EMBL/GenBank/DDBJ whole genome shotgun (WGS) entry which is preliminary data.</text>
</comment>
<evidence type="ECO:0000256" key="9">
    <source>
        <dbReference type="ARBA" id="ARBA00023306"/>
    </source>
</evidence>
<evidence type="ECO:0000256" key="4">
    <source>
        <dbReference type="ARBA" id="ARBA00022618"/>
    </source>
</evidence>
<dbReference type="GO" id="GO:0005815">
    <property type="term" value="C:microtubule organizing center"/>
    <property type="evidence" value="ECO:0007669"/>
    <property type="project" value="UniProtKB-SubCell"/>
</dbReference>
<evidence type="ECO:0000256" key="5">
    <source>
        <dbReference type="ARBA" id="ARBA00022776"/>
    </source>
</evidence>
<evidence type="ECO:0000256" key="12">
    <source>
        <dbReference type="SAM" id="Coils"/>
    </source>
</evidence>
<dbReference type="GO" id="GO:0005634">
    <property type="term" value="C:nucleus"/>
    <property type="evidence" value="ECO:0007669"/>
    <property type="project" value="UniProtKB-SubCell"/>
</dbReference>
<dbReference type="GeneID" id="25317374"/>
<dbReference type="PANTHER" id="PTHR22142">
    <property type="match status" value="1"/>
</dbReference>
<comment type="subcellular location">
    <subcellularLocation>
        <location evidence="1">Cytoplasm</location>
        <location evidence="1">Cytoskeleton</location>
        <location evidence="1">Microtubule organizing center</location>
    </subcellularLocation>
    <subcellularLocation>
        <location evidence="11">Nucleus</location>
    </subcellularLocation>
    <subcellularLocation>
        <location evidence="11">Chromosome</location>
        <location evidence="11">Centromere</location>
        <location evidence="11">Kinetochore</location>
    </subcellularLocation>
</comment>
<keyword evidence="4 11" id="KW-0132">Cell division</keyword>
<accession>A0A0F4YRM3</accession>
<dbReference type="InterPro" id="IPR038066">
    <property type="entry name" value="Spc24_Fungi_globular_sf"/>
</dbReference>
<evidence type="ECO:0000256" key="7">
    <source>
        <dbReference type="ARBA" id="ARBA00023054"/>
    </source>
</evidence>
<keyword evidence="10 11" id="KW-0137">Centromere</keyword>
<dbReference type="Proteomes" id="UP000053958">
    <property type="component" value="Unassembled WGS sequence"/>
</dbReference>
<keyword evidence="9 11" id="KW-0131">Cell cycle</keyword>
<dbReference type="AlphaFoldDB" id="A0A0F4YRM3"/>
<evidence type="ECO:0000256" key="8">
    <source>
        <dbReference type="ARBA" id="ARBA00023242"/>
    </source>
</evidence>
<evidence type="ECO:0000313" key="14">
    <source>
        <dbReference type="Proteomes" id="UP000053958"/>
    </source>
</evidence>
<dbReference type="GO" id="GO:0008017">
    <property type="term" value="F:microtubule binding"/>
    <property type="evidence" value="ECO:0007669"/>
    <property type="project" value="TreeGrafter"/>
</dbReference>
<dbReference type="Gene3D" id="3.30.160.430">
    <property type="match status" value="1"/>
</dbReference>
<dbReference type="GO" id="GO:0007059">
    <property type="term" value="P:chromosome segregation"/>
    <property type="evidence" value="ECO:0007669"/>
    <property type="project" value="TreeGrafter"/>
</dbReference>
<keyword evidence="6 11" id="KW-0995">Kinetochore</keyword>
<dbReference type="SUPFAM" id="SSF143026">
    <property type="entry name" value="Kinetochore globular domain"/>
    <property type="match status" value="1"/>
</dbReference>
<feature type="coiled-coil region" evidence="12">
    <location>
        <begin position="38"/>
        <end position="72"/>
    </location>
</feature>
<keyword evidence="3 11" id="KW-0158">Chromosome</keyword>
<dbReference type="RefSeq" id="XP_013327554.1">
    <property type="nucleotide sequence ID" value="XM_013472100.1"/>
</dbReference>
<dbReference type="OrthoDB" id="3344830at2759"/>
<evidence type="ECO:0000256" key="6">
    <source>
        <dbReference type="ARBA" id="ARBA00022838"/>
    </source>
</evidence>
<evidence type="ECO:0000256" key="2">
    <source>
        <dbReference type="ARBA" id="ARBA00007804"/>
    </source>
</evidence>
<organism evidence="13 14">
    <name type="scientific">Rasamsonia emersonii (strain ATCC 16479 / CBS 393.64 / IMI 116815)</name>
    <dbReference type="NCBI Taxonomy" id="1408163"/>
    <lineage>
        <taxon>Eukaryota</taxon>
        <taxon>Fungi</taxon>
        <taxon>Dikarya</taxon>
        <taxon>Ascomycota</taxon>
        <taxon>Pezizomycotina</taxon>
        <taxon>Eurotiomycetes</taxon>
        <taxon>Eurotiomycetidae</taxon>
        <taxon>Eurotiales</taxon>
        <taxon>Trichocomaceae</taxon>
        <taxon>Rasamsonia</taxon>
    </lineage>
</organism>
<dbReference type="STRING" id="1408163.A0A0F4YRM3"/>
<evidence type="ECO:0000313" key="13">
    <source>
        <dbReference type="EMBL" id="KKA20942.1"/>
    </source>
</evidence>